<dbReference type="eggNOG" id="COG0664">
    <property type="taxonomic scope" value="Bacteria"/>
</dbReference>
<dbReference type="NCBIfam" id="NF006901">
    <property type="entry name" value="PRK09392.1"/>
    <property type="match status" value="1"/>
</dbReference>
<dbReference type="OrthoDB" id="190787at2"/>
<dbReference type="CDD" id="cd00038">
    <property type="entry name" value="CAP_ED"/>
    <property type="match status" value="1"/>
</dbReference>
<keyword evidence="1" id="KW-0805">Transcription regulation</keyword>
<dbReference type="InterPro" id="IPR012318">
    <property type="entry name" value="HTH_CRP"/>
</dbReference>
<dbReference type="EMBL" id="QUMX01000030">
    <property type="protein sequence ID" value="REG38473.1"/>
    <property type="molecule type" value="Genomic_DNA"/>
</dbReference>
<gene>
    <name evidence="7" type="ORF">ATH84_103039</name>
    <name evidence="6" type="ORF">BDD41_0623</name>
</gene>
<name>A0A099FI61_PARVE</name>
<sequence length="234" mass="26222">MREEDRNDIRNLPLFRNMTSPCFDALIHAAYDQVFPAQLELIRQGEVANFLHVVLEGAVELYANWQDRDTTMAVVQPVATFILAACMRDAPYLMSARTLQRSRIVLIPAVDVRAAFSRDHGFALATVQELSEGYRNLVRHAKNLKLRNARERLGAYLWQRSQDAGGVAGFVLPQEKRLLASYLGMTPESLSRAFKALRDHGVHIDGMRVTITDPAALKALVQPNTLLDTALNIP</sequence>
<feature type="domain" description="HTH crp-type" evidence="5">
    <location>
        <begin position="147"/>
        <end position="215"/>
    </location>
</feature>
<organism evidence="6 9">
    <name type="scientific">Paracoccus versutus</name>
    <name type="common">Thiobacillus versutus</name>
    <dbReference type="NCBI Taxonomy" id="34007"/>
    <lineage>
        <taxon>Bacteria</taxon>
        <taxon>Pseudomonadati</taxon>
        <taxon>Pseudomonadota</taxon>
        <taxon>Alphaproteobacteria</taxon>
        <taxon>Rhodobacterales</taxon>
        <taxon>Paracoccaceae</taxon>
        <taxon>Paracoccus</taxon>
    </lineage>
</organism>
<reference evidence="8 9" key="1">
    <citation type="submission" date="2018-08" db="EMBL/GenBank/DDBJ databases">
        <title>Genomic Encyclopedia of Archaeal and Bacterial Type Strains, Phase II (KMG-II): from individual species to whole genera.</title>
        <authorList>
            <person name="Goeker M."/>
        </authorList>
    </citation>
    <scope>NUCLEOTIDE SEQUENCE [LARGE SCALE GENOMIC DNA]</scope>
    <source>
        <strain evidence="6 9">DSM 17099</strain>
        <strain evidence="7 8">DSM 582</strain>
    </source>
</reference>
<dbReference type="PROSITE" id="PS50042">
    <property type="entry name" value="CNMP_BINDING_3"/>
    <property type="match status" value="1"/>
</dbReference>
<comment type="caution">
    <text evidence="6">The sequence shown here is derived from an EMBL/GenBank/DDBJ whole genome shotgun (WGS) entry which is preliminary data.</text>
</comment>
<dbReference type="Pfam" id="PF13545">
    <property type="entry name" value="HTH_Crp_2"/>
    <property type="match status" value="1"/>
</dbReference>
<dbReference type="InterPro" id="IPR000595">
    <property type="entry name" value="cNMP-bd_dom"/>
</dbReference>
<dbReference type="InterPro" id="IPR014710">
    <property type="entry name" value="RmlC-like_jellyroll"/>
</dbReference>
<feature type="domain" description="Cyclic nucleotide-binding" evidence="4">
    <location>
        <begin position="14"/>
        <end position="107"/>
    </location>
</feature>
<evidence type="ECO:0000259" key="5">
    <source>
        <dbReference type="PROSITE" id="PS51063"/>
    </source>
</evidence>
<evidence type="ECO:0000259" key="4">
    <source>
        <dbReference type="PROSITE" id="PS50042"/>
    </source>
</evidence>
<dbReference type="GO" id="GO:0003677">
    <property type="term" value="F:DNA binding"/>
    <property type="evidence" value="ECO:0007669"/>
    <property type="project" value="UniProtKB-KW"/>
</dbReference>
<dbReference type="InterPro" id="IPR036390">
    <property type="entry name" value="WH_DNA-bd_sf"/>
</dbReference>
<dbReference type="PANTHER" id="PTHR24567:SF26">
    <property type="entry name" value="REGULATORY PROTEIN YEIL"/>
    <property type="match status" value="1"/>
</dbReference>
<keyword evidence="2" id="KW-0238">DNA-binding</keyword>
<dbReference type="GO" id="GO:0003700">
    <property type="term" value="F:DNA-binding transcription factor activity"/>
    <property type="evidence" value="ECO:0007669"/>
    <property type="project" value="TreeGrafter"/>
</dbReference>
<dbReference type="InterPro" id="IPR036388">
    <property type="entry name" value="WH-like_DNA-bd_sf"/>
</dbReference>
<dbReference type="SMART" id="SM00419">
    <property type="entry name" value="HTH_CRP"/>
    <property type="match status" value="1"/>
</dbReference>
<dbReference type="Pfam" id="PF00027">
    <property type="entry name" value="cNMP_binding"/>
    <property type="match status" value="1"/>
</dbReference>
<dbReference type="AlphaFoldDB" id="A0A099FI61"/>
<dbReference type="Proteomes" id="UP000256794">
    <property type="component" value="Unassembled WGS sequence"/>
</dbReference>
<evidence type="ECO:0000313" key="9">
    <source>
        <dbReference type="Proteomes" id="UP000256941"/>
    </source>
</evidence>
<dbReference type="Proteomes" id="UP000256941">
    <property type="component" value="Unassembled WGS sequence"/>
</dbReference>
<evidence type="ECO:0000256" key="3">
    <source>
        <dbReference type="ARBA" id="ARBA00023163"/>
    </source>
</evidence>
<dbReference type="Gene3D" id="1.10.10.10">
    <property type="entry name" value="Winged helix-like DNA-binding domain superfamily/Winged helix DNA-binding domain"/>
    <property type="match status" value="1"/>
</dbReference>
<proteinExistence type="predicted"/>
<dbReference type="EMBL" id="QTUJ01000001">
    <property type="protein sequence ID" value="REF72156.1"/>
    <property type="molecule type" value="Genomic_DNA"/>
</dbReference>
<keyword evidence="8" id="KW-1185">Reference proteome</keyword>
<evidence type="ECO:0000256" key="2">
    <source>
        <dbReference type="ARBA" id="ARBA00023125"/>
    </source>
</evidence>
<evidence type="ECO:0000313" key="7">
    <source>
        <dbReference type="EMBL" id="REG38473.1"/>
    </source>
</evidence>
<dbReference type="GO" id="GO:0005829">
    <property type="term" value="C:cytosol"/>
    <property type="evidence" value="ECO:0007669"/>
    <property type="project" value="TreeGrafter"/>
</dbReference>
<dbReference type="InterPro" id="IPR018490">
    <property type="entry name" value="cNMP-bd_dom_sf"/>
</dbReference>
<dbReference type="SUPFAM" id="SSF51206">
    <property type="entry name" value="cAMP-binding domain-like"/>
    <property type="match status" value="1"/>
</dbReference>
<evidence type="ECO:0000313" key="8">
    <source>
        <dbReference type="Proteomes" id="UP000256794"/>
    </source>
</evidence>
<dbReference type="PROSITE" id="PS51063">
    <property type="entry name" value="HTH_CRP_2"/>
    <property type="match status" value="1"/>
</dbReference>
<keyword evidence="3" id="KW-0804">Transcription</keyword>
<dbReference type="RefSeq" id="WP_036756548.1">
    <property type="nucleotide sequence ID" value="NZ_CP035287.1"/>
</dbReference>
<dbReference type="InterPro" id="IPR050397">
    <property type="entry name" value="Env_Response_Regulators"/>
</dbReference>
<dbReference type="SUPFAM" id="SSF46785">
    <property type="entry name" value="Winged helix' DNA-binding domain"/>
    <property type="match status" value="1"/>
</dbReference>
<dbReference type="SMART" id="SM00100">
    <property type="entry name" value="cNMP"/>
    <property type="match status" value="1"/>
</dbReference>
<protein>
    <submittedName>
        <fullName evidence="6">CRP/FNR family transcriptional activator FtrB</fullName>
    </submittedName>
</protein>
<evidence type="ECO:0000313" key="6">
    <source>
        <dbReference type="EMBL" id="REF72156.1"/>
    </source>
</evidence>
<dbReference type="PANTHER" id="PTHR24567">
    <property type="entry name" value="CRP FAMILY TRANSCRIPTIONAL REGULATORY PROTEIN"/>
    <property type="match status" value="1"/>
</dbReference>
<evidence type="ECO:0000256" key="1">
    <source>
        <dbReference type="ARBA" id="ARBA00023015"/>
    </source>
</evidence>
<accession>A0A3D9XNY0</accession>
<dbReference type="Gene3D" id="2.60.120.10">
    <property type="entry name" value="Jelly Rolls"/>
    <property type="match status" value="1"/>
</dbReference>
<accession>A0A099FI61</accession>